<dbReference type="InterPro" id="IPR008928">
    <property type="entry name" value="6-hairpin_glycosidase_sf"/>
</dbReference>
<dbReference type="EMBL" id="MW489490">
    <property type="protein sequence ID" value="UOO00975.1"/>
    <property type="molecule type" value="mRNA"/>
</dbReference>
<dbReference type="InterPro" id="IPR001661">
    <property type="entry name" value="Glyco_hydro_37"/>
</dbReference>
<evidence type="ECO:0000256" key="6">
    <source>
        <dbReference type="ARBA" id="ARBA00023295"/>
    </source>
</evidence>
<dbReference type="SUPFAM" id="SSF48208">
    <property type="entry name" value="Six-hairpin glycosidases"/>
    <property type="match status" value="1"/>
</dbReference>
<dbReference type="Pfam" id="PF01204">
    <property type="entry name" value="Trehalase"/>
    <property type="match status" value="1"/>
</dbReference>
<evidence type="ECO:0000256" key="4">
    <source>
        <dbReference type="ARBA" id="ARBA00019905"/>
    </source>
</evidence>
<dbReference type="GO" id="GO:0004555">
    <property type="term" value="F:alpha,alpha-trehalase activity"/>
    <property type="evidence" value="ECO:0007669"/>
    <property type="project" value="UniProtKB-EC"/>
</dbReference>
<evidence type="ECO:0000256" key="3">
    <source>
        <dbReference type="ARBA" id="ARBA00012757"/>
    </source>
</evidence>
<evidence type="ECO:0000256" key="5">
    <source>
        <dbReference type="ARBA" id="ARBA00022801"/>
    </source>
</evidence>
<dbReference type="PROSITE" id="PS00928">
    <property type="entry name" value="TREHALASE_2"/>
    <property type="match status" value="1"/>
</dbReference>
<dbReference type="GO" id="GO:0005993">
    <property type="term" value="P:trehalose catabolic process"/>
    <property type="evidence" value="ECO:0007669"/>
    <property type="project" value="TreeGrafter"/>
</dbReference>
<keyword evidence="5 7" id="KW-0378">Hydrolase</keyword>
<name>A0A8T9M2N8_9DIPT</name>
<dbReference type="PROSITE" id="PS00927">
    <property type="entry name" value="TREHALASE_1"/>
    <property type="match status" value="1"/>
</dbReference>
<dbReference type="InterPro" id="IPR018232">
    <property type="entry name" value="Glyco_hydro_37_CS"/>
</dbReference>
<organism evidence="8">
    <name type="scientific">Sitodiplosis mosellana</name>
    <name type="common">orange wheat blossom midge</name>
    <dbReference type="NCBI Taxonomy" id="263140"/>
    <lineage>
        <taxon>Eukaryota</taxon>
        <taxon>Metazoa</taxon>
        <taxon>Ecdysozoa</taxon>
        <taxon>Arthropoda</taxon>
        <taxon>Hexapoda</taxon>
        <taxon>Insecta</taxon>
        <taxon>Pterygota</taxon>
        <taxon>Neoptera</taxon>
        <taxon>Endopterygota</taxon>
        <taxon>Diptera</taxon>
        <taxon>Nematocera</taxon>
        <taxon>Sciaroidea</taxon>
        <taxon>Cecidomyiidae</taxon>
        <taxon>Sitodiplosis</taxon>
    </lineage>
</organism>
<protein>
    <recommendedName>
        <fullName evidence="4 7">Trehalase</fullName>
        <ecNumber evidence="3 7">3.2.1.28</ecNumber>
    </recommendedName>
    <alternativeName>
        <fullName evidence="7">Alpha-trehalose glucohydrolase</fullName>
    </alternativeName>
</protein>
<dbReference type="AlphaFoldDB" id="A0A8T9M2N8"/>
<comment type="similarity">
    <text evidence="2 7">Belongs to the glycosyl hydrolase 37 family.</text>
</comment>
<evidence type="ECO:0000256" key="1">
    <source>
        <dbReference type="ARBA" id="ARBA00001576"/>
    </source>
</evidence>
<dbReference type="PANTHER" id="PTHR23403:SF1">
    <property type="entry name" value="TREHALASE"/>
    <property type="match status" value="1"/>
</dbReference>
<dbReference type="InterPro" id="IPR012341">
    <property type="entry name" value="6hp_glycosidase-like_sf"/>
</dbReference>
<dbReference type="PRINTS" id="PR00744">
    <property type="entry name" value="GLHYDRLASE37"/>
</dbReference>
<accession>A0A8T9M2N8</accession>
<keyword evidence="6 7" id="KW-0326">Glycosidase</keyword>
<dbReference type="EC" id="3.2.1.28" evidence="3 7"/>
<dbReference type="PANTHER" id="PTHR23403">
    <property type="entry name" value="TREHALASE"/>
    <property type="match status" value="1"/>
</dbReference>
<reference evidence="8" key="1">
    <citation type="submission" date="2021-01" db="EMBL/GenBank/DDBJ databases">
        <authorList>
            <person name="Huang Q."/>
            <person name="Cheng W."/>
        </authorList>
    </citation>
    <scope>NUCLEOTIDE SEQUENCE</scope>
</reference>
<sequence length="576" mass="66630">MAHEIVDTNELFEPSADETTLPISDLKIEATNFEVYCRGDLLHTVQMAKLYNDSKTFVDMKMKVSPQSTMDSFREFMEKHDNKPTKDDIRQFVNDFFEQPGAEFVDWVPEDWKESPTFLETIKDPDYRQWASDLNAFWKQLGRQMTEDVAKNPDLYSIIHVKNPVIVPGGRFREFYYWDSYWIIQGLLQSEMHHTAKGMLENFLSIINRFGFIPNGGRIYYSERSQPPLLAAMIKAYVDKTKDIEFMKMAVPILEREFYFFYNNHMVEVKGHALAVYGDKSTGPRPESYLEDILTAQYLETEKEKEDMWSELKAGAESGMDFSSRWFIKNGTNEGELKDIKCRSIVPVELNAFLYWNARIISDFHMIAGNPKKAAEFEQLATEMYDAIQAVLWNEEAGIWFDYDLINQKPRQYFVPTNLAPLWTGAFNTAEKELLSKKVLKYINDTGIDLFPGGVPNTLLQSGEQWDYPNVWPPMQYLLVEGLRALETQEACQKSFDWASRWVRSNFIAYKQTRAMFEKYSAEELGGYGGGGEYEIQLGFGWSNGVIMQFLAEYGRDLKSTGSETHLTCDKTNAIP</sequence>
<evidence type="ECO:0000256" key="2">
    <source>
        <dbReference type="ARBA" id="ARBA00005615"/>
    </source>
</evidence>
<evidence type="ECO:0000313" key="8">
    <source>
        <dbReference type="EMBL" id="UOO00975.1"/>
    </source>
</evidence>
<comment type="catalytic activity">
    <reaction evidence="1 7">
        <text>alpha,alpha-trehalose + H2O = alpha-D-glucose + beta-D-glucose</text>
        <dbReference type="Rhea" id="RHEA:32675"/>
        <dbReference type="ChEBI" id="CHEBI:15377"/>
        <dbReference type="ChEBI" id="CHEBI:15903"/>
        <dbReference type="ChEBI" id="CHEBI:16551"/>
        <dbReference type="ChEBI" id="CHEBI:17925"/>
        <dbReference type="EC" id="3.2.1.28"/>
    </reaction>
</comment>
<dbReference type="Gene3D" id="1.50.10.10">
    <property type="match status" value="1"/>
</dbReference>
<proteinExistence type="evidence at transcript level"/>
<evidence type="ECO:0000256" key="7">
    <source>
        <dbReference type="RuleBase" id="RU361180"/>
    </source>
</evidence>